<evidence type="ECO:0000313" key="4">
    <source>
        <dbReference type="Proteomes" id="UP001596105"/>
    </source>
</evidence>
<evidence type="ECO:0000259" key="2">
    <source>
        <dbReference type="Pfam" id="PF01814"/>
    </source>
</evidence>
<proteinExistence type="predicted"/>
<dbReference type="Gene3D" id="1.20.120.520">
    <property type="entry name" value="nmb1532 protein domain like"/>
    <property type="match status" value="1"/>
</dbReference>
<keyword evidence="4" id="KW-1185">Reference proteome</keyword>
<dbReference type="Pfam" id="PF01814">
    <property type="entry name" value="Hemerythrin"/>
    <property type="match status" value="1"/>
</dbReference>
<comment type="caution">
    <text evidence="3">The sequence shown here is derived from an EMBL/GenBank/DDBJ whole genome shotgun (WGS) entry which is preliminary data.</text>
</comment>
<evidence type="ECO:0000256" key="1">
    <source>
        <dbReference type="SAM" id="Coils"/>
    </source>
</evidence>
<dbReference type="Proteomes" id="UP001596105">
    <property type="component" value="Unassembled WGS sequence"/>
</dbReference>
<feature type="coiled-coil region" evidence="1">
    <location>
        <begin position="74"/>
        <end position="104"/>
    </location>
</feature>
<evidence type="ECO:0000313" key="3">
    <source>
        <dbReference type="EMBL" id="MFC5468284.1"/>
    </source>
</evidence>
<protein>
    <submittedName>
        <fullName evidence="3">Hemerythrin domain-containing protein</fullName>
    </submittedName>
</protein>
<dbReference type="RefSeq" id="WP_209750181.1">
    <property type="nucleotide sequence ID" value="NZ_JBHSMH010000008.1"/>
</dbReference>
<sequence length="231" mass="26568">MFGRFDLYGPVHKGIRSALSGLCFQAGSIDSSDHERVNAFVEEFKRVVIILESHSRDEDTHINESYQKYAPETLHQLEEEHEGLEQKLGELAELVDRLQAAKQRPAELEKLWYQLGKGLNRFTAEYFMHLEREEGPGKKALWENLTDDQLKTISIQIRSTIPPHAMAIFMHYMIPAISHQERVVMYDDMKKSAPKEAYEGMKKLAEARLDPTSWLKLQAVLEEIKAEGVSL</sequence>
<name>A0ABW0LQX0_9BACL</name>
<gene>
    <name evidence="3" type="ORF">ACFPPD_06090</name>
</gene>
<keyword evidence="1" id="KW-0175">Coiled coil</keyword>
<dbReference type="InterPro" id="IPR012312">
    <property type="entry name" value="Hemerythrin-like"/>
</dbReference>
<accession>A0ABW0LQX0</accession>
<reference evidence="4" key="1">
    <citation type="journal article" date="2019" name="Int. J. Syst. Evol. Microbiol.">
        <title>The Global Catalogue of Microorganisms (GCM) 10K type strain sequencing project: providing services to taxonomists for standard genome sequencing and annotation.</title>
        <authorList>
            <consortium name="The Broad Institute Genomics Platform"/>
            <consortium name="The Broad Institute Genome Sequencing Center for Infectious Disease"/>
            <person name="Wu L."/>
            <person name="Ma J."/>
        </authorList>
    </citation>
    <scope>NUCLEOTIDE SEQUENCE [LARGE SCALE GENOMIC DNA]</scope>
    <source>
        <strain evidence="4">CCUG 57113</strain>
    </source>
</reference>
<feature type="domain" description="Hemerythrin-like" evidence="2">
    <location>
        <begin position="12"/>
        <end position="134"/>
    </location>
</feature>
<dbReference type="EMBL" id="JBHSMH010000008">
    <property type="protein sequence ID" value="MFC5468284.1"/>
    <property type="molecule type" value="Genomic_DNA"/>
</dbReference>
<organism evidence="3 4">
    <name type="scientific">Cohnella suwonensis</name>
    <dbReference type="NCBI Taxonomy" id="696072"/>
    <lineage>
        <taxon>Bacteria</taxon>
        <taxon>Bacillati</taxon>
        <taxon>Bacillota</taxon>
        <taxon>Bacilli</taxon>
        <taxon>Bacillales</taxon>
        <taxon>Paenibacillaceae</taxon>
        <taxon>Cohnella</taxon>
    </lineage>
</organism>